<name>A0ABV8ML28_9NEIS</name>
<dbReference type="PANTHER" id="PTHR35936:SF25">
    <property type="entry name" value="ABC TRANSPORTER SUBSTRATE-BINDING PROTEIN"/>
    <property type="match status" value="1"/>
</dbReference>
<dbReference type="EMBL" id="JBHSBU010000001">
    <property type="protein sequence ID" value="MFC4157762.1"/>
    <property type="molecule type" value="Genomic_DNA"/>
</dbReference>
<dbReference type="PANTHER" id="PTHR35936">
    <property type="entry name" value="MEMBRANE-BOUND LYTIC MUREIN TRANSGLYCOSYLASE F"/>
    <property type="match status" value="1"/>
</dbReference>
<evidence type="ECO:0000313" key="1">
    <source>
        <dbReference type="EMBL" id="MFC4157762.1"/>
    </source>
</evidence>
<dbReference type="Gene3D" id="3.40.190.10">
    <property type="entry name" value="Periplasmic binding protein-like II"/>
    <property type="match status" value="2"/>
</dbReference>
<accession>A0ABV8ML28</accession>
<protein>
    <submittedName>
        <fullName evidence="1">Substrate-binding periplasmic protein</fullName>
    </submittedName>
</protein>
<reference evidence="2" key="1">
    <citation type="journal article" date="2019" name="Int. J. Syst. Evol. Microbiol.">
        <title>The Global Catalogue of Microorganisms (GCM) 10K type strain sequencing project: providing services to taxonomists for standard genome sequencing and annotation.</title>
        <authorList>
            <consortium name="The Broad Institute Genomics Platform"/>
            <consortium name="The Broad Institute Genome Sequencing Center for Infectious Disease"/>
            <person name="Wu L."/>
            <person name="Ma J."/>
        </authorList>
    </citation>
    <scope>NUCLEOTIDE SEQUENCE [LARGE SCALE GENOMIC DNA]</scope>
    <source>
        <strain evidence="2">LMG 29894</strain>
    </source>
</reference>
<comment type="caution">
    <text evidence="1">The sequence shown here is derived from an EMBL/GenBank/DDBJ whole genome shotgun (WGS) entry which is preliminary data.</text>
</comment>
<keyword evidence="2" id="KW-1185">Reference proteome</keyword>
<evidence type="ECO:0000313" key="2">
    <source>
        <dbReference type="Proteomes" id="UP001595791"/>
    </source>
</evidence>
<proteinExistence type="predicted"/>
<dbReference type="SUPFAM" id="SSF53850">
    <property type="entry name" value="Periplasmic binding protein-like II"/>
    <property type="match status" value="1"/>
</dbReference>
<organism evidence="1 2">
    <name type="scientific">Chitinimonas lacunae</name>
    <dbReference type="NCBI Taxonomy" id="1963018"/>
    <lineage>
        <taxon>Bacteria</taxon>
        <taxon>Pseudomonadati</taxon>
        <taxon>Pseudomonadota</taxon>
        <taxon>Betaproteobacteria</taxon>
        <taxon>Neisseriales</taxon>
        <taxon>Chitinibacteraceae</taxon>
        <taxon>Chitinimonas</taxon>
    </lineage>
</organism>
<sequence>MALMCAGAALAEVKTVTLASLEWPPYTGAKLPEQGASVAVARAAFKAMGYELKVEFYPWSRAVQLAKNSPGHAGYFPEYYSDELKNDFVLSEPMGSGPLGLAQRNDKPLNWSKISDLSAIKVGVVQDYLNTTEFDARVAAKQQRVDVAPDDSRNLMKLGAGRIDAAVVDSNVFTYLLKTDPQLKPYVGQLSMNPRLMEDKKLYICFKKGAEGERIARVFNEGLKKIDISAIMAKHL</sequence>
<dbReference type="Proteomes" id="UP001595791">
    <property type="component" value="Unassembled WGS sequence"/>
</dbReference>
<dbReference type="RefSeq" id="WP_378159741.1">
    <property type="nucleotide sequence ID" value="NZ_JBHSBU010000001.1"/>
</dbReference>
<gene>
    <name evidence="1" type="ORF">ACFOW7_00190</name>
</gene>